<dbReference type="Proteomes" id="UP001152797">
    <property type="component" value="Unassembled WGS sequence"/>
</dbReference>
<dbReference type="EMBL" id="CAMXCT010006695">
    <property type="protein sequence ID" value="CAI4018440.1"/>
    <property type="molecule type" value="Genomic_DNA"/>
</dbReference>
<organism evidence="1">
    <name type="scientific">Cladocopium goreaui</name>
    <dbReference type="NCBI Taxonomy" id="2562237"/>
    <lineage>
        <taxon>Eukaryota</taxon>
        <taxon>Sar</taxon>
        <taxon>Alveolata</taxon>
        <taxon>Dinophyceae</taxon>
        <taxon>Suessiales</taxon>
        <taxon>Symbiodiniaceae</taxon>
        <taxon>Cladocopium</taxon>
    </lineage>
</organism>
<gene>
    <name evidence="1" type="ORF">C1SCF055_LOCUS43007</name>
</gene>
<reference evidence="1" key="1">
    <citation type="submission" date="2022-10" db="EMBL/GenBank/DDBJ databases">
        <authorList>
            <person name="Chen Y."/>
            <person name="Dougan E. K."/>
            <person name="Chan C."/>
            <person name="Rhodes N."/>
            <person name="Thang M."/>
        </authorList>
    </citation>
    <scope>NUCLEOTIDE SEQUENCE</scope>
</reference>
<keyword evidence="3" id="KW-1185">Reference proteome</keyword>
<reference evidence="2 3" key="2">
    <citation type="submission" date="2024-05" db="EMBL/GenBank/DDBJ databases">
        <authorList>
            <person name="Chen Y."/>
            <person name="Shah S."/>
            <person name="Dougan E. K."/>
            <person name="Thang M."/>
            <person name="Chan C."/>
        </authorList>
    </citation>
    <scope>NUCLEOTIDE SEQUENCE [LARGE SCALE GENOMIC DNA]</scope>
</reference>
<sequence length="57" mass="6521">MGCPGVLRVMILPITKVSPLDAMATTDPRDPRPRRRYVSEYRKRISESQGFRKCARG</sequence>
<accession>A0A9P1GPA7</accession>
<evidence type="ECO:0000313" key="3">
    <source>
        <dbReference type="Proteomes" id="UP001152797"/>
    </source>
</evidence>
<name>A0A9P1GPA7_9DINO</name>
<dbReference type="EMBL" id="CAMXCT020006695">
    <property type="protein sequence ID" value="CAL1171815.1"/>
    <property type="molecule type" value="Genomic_DNA"/>
</dbReference>
<comment type="caution">
    <text evidence="1">The sequence shown here is derived from an EMBL/GenBank/DDBJ whole genome shotgun (WGS) entry which is preliminary data.</text>
</comment>
<protein>
    <submittedName>
        <fullName evidence="1">Uncharacterized protein</fullName>
    </submittedName>
</protein>
<proteinExistence type="predicted"/>
<evidence type="ECO:0000313" key="2">
    <source>
        <dbReference type="EMBL" id="CAL4805752.1"/>
    </source>
</evidence>
<dbReference type="AlphaFoldDB" id="A0A9P1GPA7"/>
<dbReference type="EMBL" id="CAMXCT030006695">
    <property type="protein sequence ID" value="CAL4805752.1"/>
    <property type="molecule type" value="Genomic_DNA"/>
</dbReference>
<evidence type="ECO:0000313" key="1">
    <source>
        <dbReference type="EMBL" id="CAI4018440.1"/>
    </source>
</evidence>